<dbReference type="SUPFAM" id="SSF48452">
    <property type="entry name" value="TPR-like"/>
    <property type="match status" value="1"/>
</dbReference>
<dbReference type="GO" id="GO:0042826">
    <property type="term" value="F:histone deacetylase binding"/>
    <property type="evidence" value="ECO:0007669"/>
    <property type="project" value="TreeGrafter"/>
</dbReference>
<evidence type="ECO:0000256" key="1">
    <source>
        <dbReference type="ARBA" id="ARBA00004123"/>
    </source>
</evidence>
<evidence type="ECO:0000256" key="4">
    <source>
        <dbReference type="ARBA" id="ARBA00012725"/>
    </source>
</evidence>
<evidence type="ECO:0000259" key="18">
    <source>
        <dbReference type="PROSITE" id="PS50280"/>
    </source>
</evidence>
<dbReference type="InterPro" id="IPR013791">
    <property type="entry name" value="RNA3'-term_phos_cycl_insert"/>
</dbReference>
<dbReference type="PANTHER" id="PTHR46165">
    <property type="entry name" value="SET AND MYND DOMAIN-CONTAINING PROTEIN 4"/>
    <property type="match status" value="1"/>
</dbReference>
<evidence type="ECO:0000256" key="14">
    <source>
        <dbReference type="ARBA" id="ARBA00032543"/>
    </source>
</evidence>
<comment type="caution">
    <text evidence="19">The sequence shown here is derived from an EMBL/GenBank/DDBJ whole genome shotgun (WGS) entry which is preliminary data.</text>
</comment>
<dbReference type="InterPro" id="IPR037136">
    <property type="entry name" value="RNA3'_phos_cyclase_dom_sf"/>
</dbReference>
<dbReference type="FunFam" id="3.30.360.20:FF:000002">
    <property type="entry name" value="RNA terminal phosphate cyclase-like 1"/>
    <property type="match status" value="1"/>
</dbReference>
<keyword evidence="8" id="KW-0489">Methyltransferase</keyword>
<dbReference type="InterPro" id="IPR023797">
    <property type="entry name" value="RNA3'_phos_cyclase_dom"/>
</dbReference>
<evidence type="ECO:0000313" key="20">
    <source>
        <dbReference type="Proteomes" id="UP001142055"/>
    </source>
</evidence>
<keyword evidence="10" id="KW-0949">S-adenosyl-L-methionine</keyword>
<dbReference type="InterPro" id="IPR036553">
    <property type="entry name" value="RPTC_insert"/>
</dbReference>
<keyword evidence="17" id="KW-0802">TPR repeat</keyword>
<comment type="catalytic activity">
    <reaction evidence="16">
        <text>L-lysyl-[protein] + S-adenosyl-L-methionine = N(6)-methyl-L-lysyl-[protein] + S-adenosyl-L-homocysteine + H(+)</text>
        <dbReference type="Rhea" id="RHEA:51736"/>
        <dbReference type="Rhea" id="RHEA-COMP:9752"/>
        <dbReference type="Rhea" id="RHEA-COMP:13053"/>
        <dbReference type="ChEBI" id="CHEBI:15378"/>
        <dbReference type="ChEBI" id="CHEBI:29969"/>
        <dbReference type="ChEBI" id="CHEBI:57856"/>
        <dbReference type="ChEBI" id="CHEBI:59789"/>
        <dbReference type="ChEBI" id="CHEBI:61929"/>
    </reaction>
</comment>
<dbReference type="Gene3D" id="1.25.40.10">
    <property type="entry name" value="Tetratricopeptide repeat domain"/>
    <property type="match status" value="1"/>
</dbReference>
<dbReference type="PROSITE" id="PS50280">
    <property type="entry name" value="SET"/>
    <property type="match status" value="1"/>
</dbReference>
<evidence type="ECO:0000256" key="13">
    <source>
        <dbReference type="ARBA" id="ARBA00024481"/>
    </source>
</evidence>
<evidence type="ECO:0000256" key="6">
    <source>
        <dbReference type="ARBA" id="ARBA00022490"/>
    </source>
</evidence>
<feature type="domain" description="SET" evidence="18">
    <location>
        <begin position="610"/>
        <end position="892"/>
    </location>
</feature>
<dbReference type="InterPro" id="IPR052097">
    <property type="entry name" value="SET-MYND_domain_protein"/>
</dbReference>
<keyword evidence="7" id="KW-0436">Ligase</keyword>
<dbReference type="SUPFAM" id="SSF144232">
    <property type="entry name" value="HIT/MYND zinc finger-like"/>
    <property type="match status" value="1"/>
</dbReference>
<dbReference type="GO" id="GO:0032259">
    <property type="term" value="P:methylation"/>
    <property type="evidence" value="ECO:0007669"/>
    <property type="project" value="UniProtKB-KW"/>
</dbReference>
<dbReference type="SUPFAM" id="SSF55205">
    <property type="entry name" value="EPT/RTPC-like"/>
    <property type="match status" value="1"/>
</dbReference>
<keyword evidence="6" id="KW-0963">Cytoplasm</keyword>
<dbReference type="GO" id="GO:0000166">
    <property type="term" value="F:nucleotide binding"/>
    <property type="evidence" value="ECO:0007669"/>
    <property type="project" value="UniProtKB-KW"/>
</dbReference>
<comment type="function">
    <text evidence="15">Catalyzes the conversion of 3'-phosphate to a 2',3'-cyclic phosphodiester at the end of RNA. The mechanism of action of the enzyme occurs in 3 steps: (A) adenylation of the enzyme by ATP; (B) transfer of adenylate to an RNA-N3'P to produce RNA-N3'PP5'A; (C) and attack of the adjacent 2'-hydroxyl on the 3'-phosphorus in the diester linkage to produce the cyclic end product. Likely functions in some aspects of cellular RNA processing. Function plays an important role in regulating axon regeneration by inhibiting central nervous system (CNS) axon regeneration following optic nerve injury.</text>
</comment>
<dbReference type="GO" id="GO:0008170">
    <property type="term" value="F:N-methyltransferase activity"/>
    <property type="evidence" value="ECO:0007669"/>
    <property type="project" value="UniProtKB-ARBA"/>
</dbReference>
<dbReference type="Proteomes" id="UP001142055">
    <property type="component" value="Chromosome 1"/>
</dbReference>
<dbReference type="CDD" id="cd10536">
    <property type="entry name" value="SET_SMYD4"/>
    <property type="match status" value="1"/>
</dbReference>
<evidence type="ECO:0000256" key="10">
    <source>
        <dbReference type="ARBA" id="ARBA00022691"/>
    </source>
</evidence>
<dbReference type="AlphaFoldDB" id="A0A9Q0RTM1"/>
<accession>A0A9Q0RTM1</accession>
<evidence type="ECO:0000256" key="3">
    <source>
        <dbReference type="ARBA" id="ARBA00009206"/>
    </source>
</evidence>
<comment type="similarity">
    <text evidence="3">Belongs to the RNA 3'-terminal cyclase family. Type 1 subfamily.</text>
</comment>
<organism evidence="19 20">
    <name type="scientific">Blomia tropicalis</name>
    <name type="common">Mite</name>
    <dbReference type="NCBI Taxonomy" id="40697"/>
    <lineage>
        <taxon>Eukaryota</taxon>
        <taxon>Metazoa</taxon>
        <taxon>Ecdysozoa</taxon>
        <taxon>Arthropoda</taxon>
        <taxon>Chelicerata</taxon>
        <taxon>Arachnida</taxon>
        <taxon>Acari</taxon>
        <taxon>Acariformes</taxon>
        <taxon>Sarcoptiformes</taxon>
        <taxon>Astigmata</taxon>
        <taxon>Glycyphagoidea</taxon>
        <taxon>Echimyopodidae</taxon>
        <taxon>Blomia</taxon>
    </lineage>
</organism>
<dbReference type="PANTHER" id="PTHR46165:SF2">
    <property type="entry name" value="SET AND MYND DOMAIN-CONTAINING PROTEIN 4"/>
    <property type="match status" value="1"/>
</dbReference>
<proteinExistence type="inferred from homology"/>
<evidence type="ECO:0000256" key="2">
    <source>
        <dbReference type="ARBA" id="ARBA00004496"/>
    </source>
</evidence>
<keyword evidence="20" id="KW-1185">Reference proteome</keyword>
<dbReference type="Gene3D" id="1.10.220.160">
    <property type="match status" value="1"/>
</dbReference>
<gene>
    <name evidence="19" type="ORF">RDWZM_004111</name>
</gene>
<keyword evidence="9" id="KW-0808">Transferase</keyword>
<evidence type="ECO:0000256" key="11">
    <source>
        <dbReference type="ARBA" id="ARBA00022741"/>
    </source>
</evidence>
<evidence type="ECO:0000256" key="8">
    <source>
        <dbReference type="ARBA" id="ARBA00022603"/>
    </source>
</evidence>
<protein>
    <recommendedName>
        <fullName evidence="5">RNA 3'-terminal phosphate cyclase</fullName>
        <ecNumber evidence="4">6.5.1.4</ecNumber>
    </recommendedName>
    <alternativeName>
        <fullName evidence="14">RNA terminal phosphate cyclase domain-containing protein 1</fullName>
    </alternativeName>
</protein>
<comment type="catalytic activity">
    <reaction evidence="13">
        <text>a 3'-end 3'-phospho-ribonucleotide-RNA + ATP = a 3'-end 2',3'-cyclophospho-ribonucleotide-RNA + AMP + diphosphate</text>
        <dbReference type="Rhea" id="RHEA:23976"/>
        <dbReference type="Rhea" id="RHEA-COMP:10463"/>
        <dbReference type="Rhea" id="RHEA-COMP:10464"/>
        <dbReference type="ChEBI" id="CHEBI:30616"/>
        <dbReference type="ChEBI" id="CHEBI:33019"/>
        <dbReference type="ChEBI" id="CHEBI:83062"/>
        <dbReference type="ChEBI" id="CHEBI:83064"/>
        <dbReference type="ChEBI" id="CHEBI:456215"/>
        <dbReference type="EC" id="6.5.1.4"/>
    </reaction>
</comment>
<dbReference type="GO" id="GO:0008757">
    <property type="term" value="F:S-adenosylmethionine-dependent methyltransferase activity"/>
    <property type="evidence" value="ECO:0007669"/>
    <property type="project" value="UniProtKB-ARBA"/>
</dbReference>
<dbReference type="SUPFAM" id="SSF52913">
    <property type="entry name" value="RNA 3'-terminal phosphate cyclase, RPTC, insert domain"/>
    <property type="match status" value="1"/>
</dbReference>
<dbReference type="InterPro" id="IPR044421">
    <property type="entry name" value="SMYD4_SET"/>
</dbReference>
<dbReference type="GO" id="GO:0006396">
    <property type="term" value="P:RNA processing"/>
    <property type="evidence" value="ECO:0007669"/>
    <property type="project" value="InterPro"/>
</dbReference>
<dbReference type="Pfam" id="PF05189">
    <property type="entry name" value="RTC_insert"/>
    <property type="match status" value="1"/>
</dbReference>
<evidence type="ECO:0000256" key="9">
    <source>
        <dbReference type="ARBA" id="ARBA00022679"/>
    </source>
</evidence>
<evidence type="ECO:0000256" key="12">
    <source>
        <dbReference type="ARBA" id="ARBA00023242"/>
    </source>
</evidence>
<dbReference type="SUPFAM" id="SSF82199">
    <property type="entry name" value="SET domain"/>
    <property type="match status" value="1"/>
</dbReference>
<dbReference type="InterPro" id="IPR020719">
    <property type="entry name" value="RNA3'_term_phos_cycl-like_CS"/>
</dbReference>
<evidence type="ECO:0000256" key="7">
    <source>
        <dbReference type="ARBA" id="ARBA00022598"/>
    </source>
</evidence>
<dbReference type="Pfam" id="PF14559">
    <property type="entry name" value="TPR_19"/>
    <property type="match status" value="1"/>
</dbReference>
<dbReference type="GO" id="GO:0005634">
    <property type="term" value="C:nucleus"/>
    <property type="evidence" value="ECO:0007669"/>
    <property type="project" value="UniProtKB-SubCell"/>
</dbReference>
<dbReference type="InterPro" id="IPR001214">
    <property type="entry name" value="SET_dom"/>
</dbReference>
<dbReference type="PROSITE" id="PS01287">
    <property type="entry name" value="RTC"/>
    <property type="match status" value="1"/>
</dbReference>
<dbReference type="EMBL" id="JAPWDV010000001">
    <property type="protein sequence ID" value="KAJ6225566.1"/>
    <property type="molecule type" value="Genomic_DNA"/>
</dbReference>
<feature type="repeat" description="TPR" evidence="17">
    <location>
        <begin position="443"/>
        <end position="476"/>
    </location>
</feature>
<evidence type="ECO:0000256" key="5">
    <source>
        <dbReference type="ARBA" id="ARBA00021428"/>
    </source>
</evidence>
<evidence type="ECO:0000256" key="15">
    <source>
        <dbReference type="ARBA" id="ARBA00045867"/>
    </source>
</evidence>
<dbReference type="InterPro" id="IPR046341">
    <property type="entry name" value="SET_dom_sf"/>
</dbReference>
<evidence type="ECO:0000313" key="19">
    <source>
        <dbReference type="EMBL" id="KAJ6225566.1"/>
    </source>
</evidence>
<dbReference type="NCBIfam" id="TIGR03399">
    <property type="entry name" value="RNA_3prim_cycl"/>
    <property type="match status" value="1"/>
</dbReference>
<dbReference type="InterPro" id="IPR017770">
    <property type="entry name" value="RNA3'_term_phos_cyc_type_1"/>
</dbReference>
<dbReference type="Gene3D" id="6.10.140.2220">
    <property type="match status" value="1"/>
</dbReference>
<dbReference type="GO" id="GO:0005737">
    <property type="term" value="C:cytoplasm"/>
    <property type="evidence" value="ECO:0007669"/>
    <property type="project" value="UniProtKB-SubCell"/>
</dbReference>
<keyword evidence="12" id="KW-0539">Nucleus</keyword>
<evidence type="ECO:0000256" key="17">
    <source>
        <dbReference type="PROSITE-ProRule" id="PRU00339"/>
    </source>
</evidence>
<comment type="subcellular location">
    <subcellularLocation>
        <location evidence="2">Cytoplasm</location>
    </subcellularLocation>
    <subcellularLocation>
        <location evidence="1">Nucleus</location>
    </subcellularLocation>
</comment>
<dbReference type="InterPro" id="IPR019734">
    <property type="entry name" value="TPR_rpt"/>
</dbReference>
<dbReference type="PROSITE" id="PS50005">
    <property type="entry name" value="TPR"/>
    <property type="match status" value="1"/>
</dbReference>
<dbReference type="InterPro" id="IPR013792">
    <property type="entry name" value="RNA3'P_cycl/enolpyr_Trfase_a/b"/>
</dbReference>
<dbReference type="InterPro" id="IPR011990">
    <property type="entry name" value="TPR-like_helical_dom_sf"/>
</dbReference>
<dbReference type="EC" id="6.5.1.4" evidence="4"/>
<dbReference type="Pfam" id="PF01137">
    <property type="entry name" value="RTC"/>
    <property type="match status" value="1"/>
</dbReference>
<name>A0A9Q0RTM1_BLOTA</name>
<dbReference type="Gene3D" id="2.170.270.10">
    <property type="entry name" value="SET domain"/>
    <property type="match status" value="1"/>
</dbReference>
<evidence type="ECO:0000256" key="16">
    <source>
        <dbReference type="ARBA" id="ARBA00048985"/>
    </source>
</evidence>
<dbReference type="Pfam" id="PF00856">
    <property type="entry name" value="SET"/>
    <property type="match status" value="1"/>
</dbReference>
<dbReference type="GO" id="GO:0003963">
    <property type="term" value="F:RNA-3'-phosphate cyclase activity"/>
    <property type="evidence" value="ECO:0007669"/>
    <property type="project" value="UniProtKB-EC"/>
</dbReference>
<reference evidence="19" key="1">
    <citation type="submission" date="2022-12" db="EMBL/GenBank/DDBJ databases">
        <title>Genome assemblies of Blomia tropicalis.</title>
        <authorList>
            <person name="Cui Y."/>
        </authorList>
    </citation>
    <scope>NUCLEOTIDE SEQUENCE</scope>
    <source>
        <tissue evidence="19">Adult mites</tissue>
    </source>
</reference>
<dbReference type="GO" id="GO:0008276">
    <property type="term" value="F:protein methyltransferase activity"/>
    <property type="evidence" value="ECO:0007669"/>
    <property type="project" value="UniProtKB-ARBA"/>
</dbReference>
<dbReference type="Gene3D" id="3.30.360.20">
    <property type="entry name" value="RNA 3'-terminal phosphate cyclase, insert domain"/>
    <property type="match status" value="1"/>
</dbReference>
<keyword evidence="11" id="KW-0547">Nucleotide-binding</keyword>
<dbReference type="Gene3D" id="3.65.10.20">
    <property type="entry name" value="RNA 3'-terminal phosphate cyclase domain"/>
    <property type="match status" value="1"/>
</dbReference>
<sequence>MASEIDYSSIDIDGGILEGGGQILRIAISLAGIFRRPLHVFNIRGNRPKPGLMAQHLTGLQLARNITGGELYGDKIGSCEIRYKPAKRSDLSVIEYFADTRTAGSITLLLQATLPILVYGTDKQSKLRLRGGTNVSMSPQVDFTTLVLKPLLHEFGIDFNICVPTRGYFPKGGGEVIASVEPKPNGPLPPIILMNRGDIVRIDGYSFVGGRLPFSIAKEMSDQASLLLRSRLSSTVSINIQSVHEKIVGNNGNGSGIVLIATTTTGCKISGSALGSRDSTATQIGSEAAEALLKELEIGTAVDCYIQDQLIIFMALASGLSSILAGPITLHTQTAIYVVEKILPQKMYKNVEEYFKQLNLDGDDEFSSKTDSTKPNWNLTLQNLIISNFTKEKFNLSTFADNWERYKSVCFDHKNVSSTIDKFIVDAIKVNLEHSSGKDEQKAKNYREFGNSAYKSKDIKKAFDYYSKAVLYAPVNTESAELALAYGNRSAIYFEQYQWENCLLDIKLALDNGYAVYKRNRKLLIRKIECLIALNRFEEARSVLDELPEHDPNLDSFEDDRAQRLRLQLIDIDAGMPKEETQIDPLLPIIYNLCQTKKFIPTKDLLSLSCKLELCYNETKGRHLVARENIKPGEIVIVEFPASSVLLKQYEHSFCHHCNKSLQYTNEPLKFSSKVSCDLCTNVIFCSQMCKKLANTYHQYECSILPILHDIGIGHLSFRLLVTTRIDTIRQVVENYIKEGSNPLVFKDAVDLFSCYMQVYQLVDHSNKFTHEDLLQYTITAGLLARLAIHSGYIHNYDEELFVGGILLRHILQLVTNAHSISLFYNFNSNDDKFFQDNFKDVRIASAIYPTVSLLNHSCDPNVVATFVQGSLNIIRASKEILAGDEVFNCYGPHFVRFNHVERKRVLEDQYFFKCTCQRCEFEQRNGFEEYYPICCQKYDCKIKNFPLYRTKPNEDFFICPNCNCHSLETNVKKKINSIQSYLKRIDDILKQIEEFPNDSINKMIEIEGYLDILEEMLCRDQSYHLGHLFDRVSEHYWKMDKVGKSIFYLNKSISIIAANLGPNSIELSFELVKLCDLYYVLFTTTNYNKELNEKIQSTFEVTIKLLGNFSFLDNETCYFAKESKRLSSYLDSMKAKWQAS</sequence>